<dbReference type="InterPro" id="IPR036282">
    <property type="entry name" value="Glutathione-S-Trfase_C_sf"/>
</dbReference>
<dbReference type="GeneID" id="27701817"/>
<dbReference type="SUPFAM" id="SSF47616">
    <property type="entry name" value="GST C-terminal domain-like"/>
    <property type="match status" value="1"/>
</dbReference>
<dbReference type="Pfam" id="PF22041">
    <property type="entry name" value="GST_C_7"/>
    <property type="match status" value="1"/>
</dbReference>
<dbReference type="PROSITE" id="PS50404">
    <property type="entry name" value="GST_NTER"/>
    <property type="match status" value="1"/>
</dbReference>
<dbReference type="OrthoDB" id="4951845at2759"/>
<dbReference type="Gene3D" id="1.20.1050.10">
    <property type="match status" value="1"/>
</dbReference>
<dbReference type="VEuPathDB" id="FungiDB:Z519_08889"/>
<dbReference type="SUPFAM" id="SSF52833">
    <property type="entry name" value="Thioredoxin-like"/>
    <property type="match status" value="1"/>
</dbReference>
<evidence type="ECO:0000259" key="1">
    <source>
        <dbReference type="PROSITE" id="PS50404"/>
    </source>
</evidence>
<keyword evidence="3" id="KW-1185">Reference proteome</keyword>
<proteinExistence type="predicted"/>
<dbReference type="RefSeq" id="XP_016616914.1">
    <property type="nucleotide sequence ID" value="XM_016766616.1"/>
</dbReference>
<dbReference type="InterPro" id="IPR004045">
    <property type="entry name" value="Glutathione_S-Trfase_N"/>
</dbReference>
<evidence type="ECO:0000313" key="3">
    <source>
        <dbReference type="Proteomes" id="UP000053789"/>
    </source>
</evidence>
<reference evidence="2" key="1">
    <citation type="submission" date="2015-01" db="EMBL/GenBank/DDBJ databases">
        <title>The Genome Sequence of Cladophialophora bantiana CBS 173.52.</title>
        <authorList>
            <consortium name="The Broad Institute Genomics Platform"/>
            <person name="Cuomo C."/>
            <person name="de Hoog S."/>
            <person name="Gorbushina A."/>
            <person name="Stielow B."/>
            <person name="Teixiera M."/>
            <person name="Abouelleil A."/>
            <person name="Chapman S.B."/>
            <person name="Priest M."/>
            <person name="Young S.K."/>
            <person name="Wortman J."/>
            <person name="Nusbaum C."/>
            <person name="Birren B."/>
        </authorList>
    </citation>
    <scope>NUCLEOTIDE SEQUENCE [LARGE SCALE GENOMIC DNA]</scope>
    <source>
        <strain evidence="2">CBS 173.52</strain>
    </source>
</reference>
<dbReference type="Gene3D" id="3.40.30.10">
    <property type="entry name" value="Glutaredoxin"/>
    <property type="match status" value="1"/>
</dbReference>
<dbReference type="Pfam" id="PF13409">
    <property type="entry name" value="GST_N_2"/>
    <property type="match status" value="1"/>
</dbReference>
<dbReference type="EMBL" id="KN846993">
    <property type="protein sequence ID" value="KIW90245.1"/>
    <property type="molecule type" value="Genomic_DNA"/>
</dbReference>
<dbReference type="InterPro" id="IPR036249">
    <property type="entry name" value="Thioredoxin-like_sf"/>
</dbReference>
<gene>
    <name evidence="2" type="ORF">Z519_08889</name>
</gene>
<dbReference type="AlphaFoldDB" id="A0A0D2HHH7"/>
<evidence type="ECO:0000313" key="2">
    <source>
        <dbReference type="EMBL" id="KIW90245.1"/>
    </source>
</evidence>
<organism evidence="2 3">
    <name type="scientific">Cladophialophora bantiana (strain ATCC 10958 / CBS 173.52 / CDC B-1940 / NIH 8579)</name>
    <name type="common">Xylohypha bantiana</name>
    <dbReference type="NCBI Taxonomy" id="1442370"/>
    <lineage>
        <taxon>Eukaryota</taxon>
        <taxon>Fungi</taxon>
        <taxon>Dikarya</taxon>
        <taxon>Ascomycota</taxon>
        <taxon>Pezizomycotina</taxon>
        <taxon>Eurotiomycetes</taxon>
        <taxon>Chaetothyriomycetidae</taxon>
        <taxon>Chaetothyriales</taxon>
        <taxon>Herpotrichiellaceae</taxon>
        <taxon>Cladophialophora</taxon>
    </lineage>
</organism>
<sequence>MSDELILYDLPSKGGFSWSLNPWKTRLALNYKGIPYKTEWIEYPDLKPTFSKFGIPPNSSGPYEYTSPAIRLPSGEYLMESRAIVDKLEQLHPSTSLHLDSSYLPRIEQLLPNLLGQIRPVFLPLVPKVFLNQPSYDYFVASREKALGMSLDEYAAKNTDKAWEDVKPFVRELAAIYAENSDGPFLMGKQVSYADMMVLGFLRMMDRLGKVDKFFAMEGGEKLKGVYEAGAKWLERDSY</sequence>
<dbReference type="Proteomes" id="UP000053789">
    <property type="component" value="Unassembled WGS sequence"/>
</dbReference>
<feature type="domain" description="GST N-terminal" evidence="1">
    <location>
        <begin position="9"/>
        <end position="96"/>
    </location>
</feature>
<accession>A0A0D2HHH7</accession>
<dbReference type="InterPro" id="IPR054416">
    <property type="entry name" value="GST_UstS-like_C"/>
</dbReference>
<name>A0A0D2HHH7_CLAB1</name>
<dbReference type="HOGENOM" id="CLU_011226_4_3_1"/>
<protein>
    <recommendedName>
        <fullName evidence="1">GST N-terminal domain-containing protein</fullName>
    </recommendedName>
</protein>